<protein>
    <submittedName>
        <fullName evidence="1">Uncharacterized protein DUF4270</fullName>
    </submittedName>
</protein>
<dbReference type="OrthoDB" id="833442at2"/>
<keyword evidence="2" id="KW-1185">Reference proteome</keyword>
<name>A0A3E0DSC1_9BACT</name>
<dbReference type="AlphaFoldDB" id="A0A3E0DSC1"/>
<sequence>MKSSSTYIPTSPVNLAFGAVLTLFLISSCSDPATVGIELAPGNNQIGVVFEEFELPAQVVLLDSFNTTNQSVLVVGEEEDDFFGKTSGTGYTRLSFDPNATLPKADAILDSIFFKLNIRSISGNDLDQAKFYSVHKLKEQILDTIYYNFDELTYEATPLASGEVVFGEKTDTIVSLQVTPEFAAEIFAEMKDGINFNNVFGFRDYFPGIAIKGKQGDNTSISVGLGTGTGILAYYHSEGDTTSKSYNISAGVRLSGGSFAAARSFSGIKSDKTGTPTSVVTETKKAYDVGPLVGMKAGLGMVIKLDTSPFDAFLDTLSGVTFNQVALEIGELEEQAETKLVPATIAMHFTDSRNDILTSSTGISLSVQADGFSQVFTNENGKEVPNTNSPTVLQYNSETRIYSQFITSHVNALFREQLTRKDWLLYGGFFAEDGSDVFKKSLRQFVVRKNKVKVKVIYSRSR</sequence>
<dbReference type="RefSeq" id="WP_086541219.1">
    <property type="nucleotide sequence ID" value="NZ_MSSW01000019.1"/>
</dbReference>
<gene>
    <name evidence="1" type="ORF">C8N25_112138</name>
</gene>
<dbReference type="Proteomes" id="UP000256405">
    <property type="component" value="Unassembled WGS sequence"/>
</dbReference>
<organism evidence="1 2">
    <name type="scientific">Algoriphagus antarcticus</name>
    <dbReference type="NCBI Taxonomy" id="238540"/>
    <lineage>
        <taxon>Bacteria</taxon>
        <taxon>Pseudomonadati</taxon>
        <taxon>Bacteroidota</taxon>
        <taxon>Cytophagia</taxon>
        <taxon>Cytophagales</taxon>
        <taxon>Cyclobacteriaceae</taxon>
        <taxon>Algoriphagus</taxon>
    </lineage>
</organism>
<dbReference type="Pfam" id="PF14092">
    <property type="entry name" value="DUF4270"/>
    <property type="match status" value="1"/>
</dbReference>
<dbReference type="EMBL" id="QUNF01000012">
    <property type="protein sequence ID" value="REG86433.1"/>
    <property type="molecule type" value="Genomic_DNA"/>
</dbReference>
<dbReference type="PROSITE" id="PS51257">
    <property type="entry name" value="PROKAR_LIPOPROTEIN"/>
    <property type="match status" value="1"/>
</dbReference>
<proteinExistence type="predicted"/>
<reference evidence="1 2" key="1">
    <citation type="submission" date="2018-08" db="EMBL/GenBank/DDBJ databases">
        <title>Genomic Encyclopedia of Archaeal and Bacterial Type Strains, Phase II (KMG-II): from individual species to whole genera.</title>
        <authorList>
            <person name="Goeker M."/>
        </authorList>
    </citation>
    <scope>NUCLEOTIDE SEQUENCE [LARGE SCALE GENOMIC DNA]</scope>
    <source>
        <strain evidence="1 2">DSM 15986</strain>
    </source>
</reference>
<evidence type="ECO:0000313" key="1">
    <source>
        <dbReference type="EMBL" id="REG86433.1"/>
    </source>
</evidence>
<comment type="caution">
    <text evidence="1">The sequence shown here is derived from an EMBL/GenBank/DDBJ whole genome shotgun (WGS) entry which is preliminary data.</text>
</comment>
<accession>A0A3E0DSC1</accession>
<dbReference type="InterPro" id="IPR025366">
    <property type="entry name" value="DUF4270"/>
</dbReference>
<evidence type="ECO:0000313" key="2">
    <source>
        <dbReference type="Proteomes" id="UP000256405"/>
    </source>
</evidence>